<dbReference type="SUPFAM" id="SSF48498">
    <property type="entry name" value="Tetracyclin repressor-like, C-terminal domain"/>
    <property type="match status" value="1"/>
</dbReference>
<dbReference type="EMBL" id="JAADZU010000009">
    <property type="protein sequence ID" value="NDK88845.1"/>
    <property type="molecule type" value="Genomic_DNA"/>
</dbReference>
<evidence type="ECO:0000313" key="7">
    <source>
        <dbReference type="Proteomes" id="UP000466307"/>
    </source>
</evidence>
<dbReference type="Proteomes" id="UP000466307">
    <property type="component" value="Unassembled WGS sequence"/>
</dbReference>
<dbReference type="GO" id="GO:0000976">
    <property type="term" value="F:transcription cis-regulatory region binding"/>
    <property type="evidence" value="ECO:0007669"/>
    <property type="project" value="TreeGrafter"/>
</dbReference>
<dbReference type="Pfam" id="PF21351">
    <property type="entry name" value="TetR_C_41"/>
    <property type="match status" value="1"/>
</dbReference>
<evidence type="ECO:0000256" key="1">
    <source>
        <dbReference type="ARBA" id="ARBA00023015"/>
    </source>
</evidence>
<evidence type="ECO:0000313" key="6">
    <source>
        <dbReference type="EMBL" id="NDK88845.1"/>
    </source>
</evidence>
<dbReference type="PANTHER" id="PTHR30055">
    <property type="entry name" value="HTH-TYPE TRANSCRIPTIONAL REGULATOR RUTR"/>
    <property type="match status" value="1"/>
</dbReference>
<evidence type="ECO:0000256" key="3">
    <source>
        <dbReference type="ARBA" id="ARBA00023163"/>
    </source>
</evidence>
<reference evidence="6 7" key="1">
    <citation type="submission" date="2020-01" db="EMBL/GenBank/DDBJ databases">
        <title>Investigation of new actinobacteria for the biodesulphurisation of diesel fuel.</title>
        <authorList>
            <person name="Athi Narayanan S.M."/>
        </authorList>
    </citation>
    <scope>NUCLEOTIDE SEQUENCE [LARGE SCALE GENOMIC DNA]</scope>
    <source>
        <strain evidence="6 7">213E</strain>
    </source>
</reference>
<dbReference type="AlphaFoldDB" id="A0A7K3LKR0"/>
<organism evidence="6 7">
    <name type="scientific">Gordonia desulfuricans</name>
    <dbReference type="NCBI Taxonomy" id="89051"/>
    <lineage>
        <taxon>Bacteria</taxon>
        <taxon>Bacillati</taxon>
        <taxon>Actinomycetota</taxon>
        <taxon>Actinomycetes</taxon>
        <taxon>Mycobacteriales</taxon>
        <taxon>Gordoniaceae</taxon>
        <taxon>Gordonia</taxon>
    </lineage>
</organism>
<dbReference type="InterPro" id="IPR036271">
    <property type="entry name" value="Tet_transcr_reg_TetR-rel_C_sf"/>
</dbReference>
<keyword evidence="7" id="KW-1185">Reference proteome</keyword>
<comment type="caution">
    <text evidence="6">The sequence shown here is derived from an EMBL/GenBank/DDBJ whole genome shotgun (WGS) entry which is preliminary data.</text>
</comment>
<evidence type="ECO:0000259" key="5">
    <source>
        <dbReference type="PROSITE" id="PS50977"/>
    </source>
</evidence>
<dbReference type="PANTHER" id="PTHR30055:SF234">
    <property type="entry name" value="HTH-TYPE TRANSCRIPTIONAL REGULATOR BETI"/>
    <property type="match status" value="1"/>
</dbReference>
<dbReference type="PROSITE" id="PS01081">
    <property type="entry name" value="HTH_TETR_1"/>
    <property type="match status" value="1"/>
</dbReference>
<protein>
    <submittedName>
        <fullName evidence="6">TetR family transcriptional regulator</fullName>
    </submittedName>
</protein>
<name>A0A7K3LKR0_9ACTN</name>
<evidence type="ECO:0000256" key="2">
    <source>
        <dbReference type="ARBA" id="ARBA00023125"/>
    </source>
</evidence>
<dbReference type="PRINTS" id="PR00455">
    <property type="entry name" value="HTHTETR"/>
</dbReference>
<sequence>MVTLRTSRALATRQRLVDVATDLFTTQGFAAVTTTSLSEEAGVTRGALYHHFANMTEVMEAVFTQAESSLVESVSLALESVDGPRERFLALGKATLDALARDPLLLKVVFREAPTALGWTRWRALDNGRSLGLIRGLLEDLAESDALVPGVDPGVAAQLILGAINEAGMHAASGVAAPSSAADQLELLCRGLLRR</sequence>
<dbReference type="InterPro" id="IPR001647">
    <property type="entry name" value="HTH_TetR"/>
</dbReference>
<dbReference type="SUPFAM" id="SSF46689">
    <property type="entry name" value="Homeodomain-like"/>
    <property type="match status" value="1"/>
</dbReference>
<keyword evidence="2 4" id="KW-0238">DNA-binding</keyword>
<dbReference type="RefSeq" id="WP_059036376.1">
    <property type="nucleotide sequence ID" value="NZ_JAADZU010000009.1"/>
</dbReference>
<feature type="DNA-binding region" description="H-T-H motif" evidence="4">
    <location>
        <begin position="33"/>
        <end position="52"/>
    </location>
</feature>
<dbReference type="InterPro" id="IPR009057">
    <property type="entry name" value="Homeodomain-like_sf"/>
</dbReference>
<dbReference type="GO" id="GO:0003700">
    <property type="term" value="F:DNA-binding transcription factor activity"/>
    <property type="evidence" value="ECO:0007669"/>
    <property type="project" value="TreeGrafter"/>
</dbReference>
<dbReference type="Pfam" id="PF00440">
    <property type="entry name" value="TetR_N"/>
    <property type="match status" value="1"/>
</dbReference>
<evidence type="ECO:0000256" key="4">
    <source>
        <dbReference type="PROSITE-ProRule" id="PRU00335"/>
    </source>
</evidence>
<feature type="domain" description="HTH tetR-type" evidence="5">
    <location>
        <begin position="10"/>
        <end position="70"/>
    </location>
</feature>
<dbReference type="InterPro" id="IPR050109">
    <property type="entry name" value="HTH-type_TetR-like_transc_reg"/>
</dbReference>
<keyword evidence="1" id="KW-0805">Transcription regulation</keyword>
<accession>A0A7K3LKR0</accession>
<keyword evidence="3" id="KW-0804">Transcription</keyword>
<gene>
    <name evidence="6" type="ORF">GYA93_04525</name>
</gene>
<dbReference type="PROSITE" id="PS50977">
    <property type="entry name" value="HTH_TETR_2"/>
    <property type="match status" value="1"/>
</dbReference>
<dbReference type="InterPro" id="IPR023772">
    <property type="entry name" value="DNA-bd_HTH_TetR-type_CS"/>
</dbReference>
<proteinExistence type="predicted"/>
<dbReference type="Gene3D" id="1.10.357.10">
    <property type="entry name" value="Tetracycline Repressor, domain 2"/>
    <property type="match status" value="1"/>
</dbReference>
<dbReference type="InterPro" id="IPR049484">
    <property type="entry name" value="Rv0078-like_C"/>
</dbReference>